<evidence type="ECO:0000313" key="6">
    <source>
        <dbReference type="Proteomes" id="UP000515163"/>
    </source>
</evidence>
<accession>A0A6P8IV10</accession>
<evidence type="ECO:0000256" key="1">
    <source>
        <dbReference type="ARBA" id="ARBA00004141"/>
    </source>
</evidence>
<evidence type="ECO:0000256" key="4">
    <source>
        <dbReference type="ARBA" id="ARBA00023136"/>
    </source>
</evidence>
<feature type="transmembrane region" description="Helical" evidence="5">
    <location>
        <begin position="84"/>
        <end position="105"/>
    </location>
</feature>
<evidence type="ECO:0000256" key="2">
    <source>
        <dbReference type="ARBA" id="ARBA00022692"/>
    </source>
</evidence>
<feature type="transmembrane region" description="Helical" evidence="5">
    <location>
        <begin position="181"/>
        <end position="206"/>
    </location>
</feature>
<dbReference type="InterPro" id="IPR008952">
    <property type="entry name" value="Tetraspanin_EC2_sf"/>
</dbReference>
<dbReference type="KEGG" id="aten:116305089"/>
<keyword evidence="6" id="KW-1185">Reference proteome</keyword>
<feature type="transmembrane region" description="Helical" evidence="5">
    <location>
        <begin position="12"/>
        <end position="36"/>
    </location>
</feature>
<protein>
    <submittedName>
        <fullName evidence="7">Leukocyte surface antigen CD53-like</fullName>
    </submittedName>
</protein>
<dbReference type="Proteomes" id="UP000515163">
    <property type="component" value="Unplaced"/>
</dbReference>
<gene>
    <name evidence="7" type="primary">LOC116305089</name>
</gene>
<keyword evidence="2 5" id="KW-0812">Transmembrane</keyword>
<keyword evidence="4 5" id="KW-0472">Membrane</keyword>
<evidence type="ECO:0000256" key="3">
    <source>
        <dbReference type="ARBA" id="ARBA00022989"/>
    </source>
</evidence>
<dbReference type="SUPFAM" id="SSF48652">
    <property type="entry name" value="Tetraspanin"/>
    <property type="match status" value="1"/>
</dbReference>
<dbReference type="AlphaFoldDB" id="A0A6P8IV10"/>
<dbReference type="OrthoDB" id="10033535at2759"/>
<dbReference type="PANTHER" id="PTHR19282:SF534">
    <property type="entry name" value="TETRASPANIN FAMILY-RELATED"/>
    <property type="match status" value="1"/>
</dbReference>
<dbReference type="Pfam" id="PF00335">
    <property type="entry name" value="Tetraspanin"/>
    <property type="match status" value="1"/>
</dbReference>
<name>A0A6P8IV10_ACTTE</name>
<dbReference type="InterPro" id="IPR018499">
    <property type="entry name" value="Tetraspanin/Peripherin"/>
</dbReference>
<keyword evidence="3 5" id="KW-1133">Transmembrane helix</keyword>
<dbReference type="GO" id="GO:0005886">
    <property type="term" value="C:plasma membrane"/>
    <property type="evidence" value="ECO:0007669"/>
    <property type="project" value="TreeGrafter"/>
</dbReference>
<dbReference type="GeneID" id="116305089"/>
<reference evidence="7" key="1">
    <citation type="submission" date="2025-08" db="UniProtKB">
        <authorList>
            <consortium name="RefSeq"/>
        </authorList>
    </citation>
    <scope>IDENTIFICATION</scope>
    <source>
        <tissue evidence="7">Tentacle</tissue>
    </source>
</reference>
<proteinExistence type="predicted"/>
<evidence type="ECO:0000256" key="5">
    <source>
        <dbReference type="SAM" id="Phobius"/>
    </source>
</evidence>
<organism evidence="6 7">
    <name type="scientific">Actinia tenebrosa</name>
    <name type="common">Australian red waratah sea anemone</name>
    <dbReference type="NCBI Taxonomy" id="6105"/>
    <lineage>
        <taxon>Eukaryota</taxon>
        <taxon>Metazoa</taxon>
        <taxon>Cnidaria</taxon>
        <taxon>Anthozoa</taxon>
        <taxon>Hexacorallia</taxon>
        <taxon>Actiniaria</taxon>
        <taxon>Actiniidae</taxon>
        <taxon>Actinia</taxon>
    </lineage>
</organism>
<dbReference type="RefSeq" id="XP_031570782.1">
    <property type="nucleotide sequence ID" value="XM_031714922.1"/>
</dbReference>
<feature type="transmembrane region" description="Helical" evidence="5">
    <location>
        <begin position="56"/>
        <end position="77"/>
    </location>
</feature>
<dbReference type="InParanoid" id="A0A6P8IV10"/>
<evidence type="ECO:0000313" key="7">
    <source>
        <dbReference type="RefSeq" id="XP_031570782.1"/>
    </source>
</evidence>
<dbReference type="PANTHER" id="PTHR19282">
    <property type="entry name" value="TETRASPANIN"/>
    <property type="match status" value="1"/>
</dbReference>
<sequence length="276" mass="31080">MVFMNKSTLCIRWTAFFLNTLIWIGGSIMLGLSIWVYSKETEFDHMASDKTASACYLALSVLLFVIGFLGSCAILLLKPSLLKIYFSFIMTILLAELSVSLYLYFEQDKIKGFVEKNWNATNDATRTLIQEKFECCSMDPVITSHSSSEDSSCYEKNADNTMARRRDCYTQLLSWVKRNNIALATSAVLVALIQVFLLASSCRLLATIDSGDRMIRQIKVRPLASNNELHPDGSTASYTPPSTPVRHIIERKEWAKLSSKRSFRNAFVEGKTSKAS</sequence>
<dbReference type="PRINTS" id="PR00259">
    <property type="entry name" value="TMFOUR"/>
</dbReference>
<comment type="subcellular location">
    <subcellularLocation>
        <location evidence="1">Membrane</location>
        <topology evidence="1">Multi-pass membrane protein</topology>
    </subcellularLocation>
</comment>